<proteinExistence type="predicted"/>
<dbReference type="RefSeq" id="WP_158661288.1">
    <property type="nucleotide sequence ID" value="NZ_CP054198.1"/>
</dbReference>
<name>A0A6M8SY96_GLAPU</name>
<reference evidence="1" key="1">
    <citation type="submission" date="2022-09" db="EMBL/GenBank/DDBJ databases">
        <title>Molecular characterization of Glaesserella parasuis strains circulating in commercial swine farms using whole-genome sequencing.</title>
        <authorList>
            <person name="Mugabi R."/>
            <person name="Clavijo M."/>
            <person name="Li G."/>
        </authorList>
    </citation>
    <scope>NUCLEOTIDE SEQUENCE</scope>
    <source>
        <strain evidence="1">0435-53</strain>
    </source>
</reference>
<dbReference type="Proteomes" id="UP001148834">
    <property type="component" value="Unassembled WGS sequence"/>
</dbReference>
<accession>A0A6M8SY96</accession>
<dbReference type="EMBL" id="JAODIR010000078">
    <property type="protein sequence ID" value="MDD2168972.1"/>
    <property type="molecule type" value="Genomic_DNA"/>
</dbReference>
<sequence length="174" mass="18761">MKKDMCGMSLNILSCEQSIANPMRFYPELAKGVAANPVLSETAVVVGYKSGKLVGEGKVFVDSNFNQAGVEDIAKDGLKTLVLGKLPFRQQIGYGMAIDYGYEVNKHNATEQSIKTEMLGAAVGSSVQVASEVLIPKFSGINKIVTNTIASDVISDKAKDKYSEYINKNKNEGK</sequence>
<comment type="caution">
    <text evidence="1">The sequence shown here is derived from an EMBL/GenBank/DDBJ whole genome shotgun (WGS) entry which is preliminary data.</text>
</comment>
<organism evidence="1 2">
    <name type="scientific">Glaesserella parasuis</name>
    <name type="common">Haemophilus parasuis</name>
    <dbReference type="NCBI Taxonomy" id="738"/>
    <lineage>
        <taxon>Bacteria</taxon>
        <taxon>Pseudomonadati</taxon>
        <taxon>Pseudomonadota</taxon>
        <taxon>Gammaproteobacteria</taxon>
        <taxon>Pasteurellales</taxon>
        <taxon>Pasteurellaceae</taxon>
        <taxon>Glaesserella</taxon>
    </lineage>
</organism>
<gene>
    <name evidence="1" type="ORF">N5925_10410</name>
</gene>
<evidence type="ECO:0000313" key="2">
    <source>
        <dbReference type="Proteomes" id="UP001148834"/>
    </source>
</evidence>
<protein>
    <submittedName>
        <fullName evidence="1">Uncharacterized protein</fullName>
    </submittedName>
</protein>
<evidence type="ECO:0000313" key="1">
    <source>
        <dbReference type="EMBL" id="MDD2168972.1"/>
    </source>
</evidence>
<dbReference type="AlphaFoldDB" id="A0A6M8SY96"/>